<sequence length="312" mass="35357">MDRSEGQGLSVHKDLGFPCLWPSKFSNSKVELLAKRLKKIFESLPHLGYLGPGELRDYAYYEQLIVQALFDIDTKASRGQIIPLDTKDYPKIVRYPGGVARVALYIGSFDPFQLTHLTIALRLLASSHNRSDILIAVPEGAQNQDKPRKTDYSFRYQIAKMQLAGLFEPFILPLDIGANADTIEIVRRFVAMHTGMKLELTHLIGSDVLPIATDFLEEDLRVWRRQASLSGVEFSHSIHVARRSVKGSFVPYLERIRKMGVPVTIEKRVVGTPSSTVFRENRAITLVLPTESIRDKLEILFRYNMNQPWSGS</sequence>
<name>A0A644TGE0_9ZZZZ</name>
<dbReference type="SUPFAM" id="SSF52374">
    <property type="entry name" value="Nucleotidylyl transferase"/>
    <property type="match status" value="1"/>
</dbReference>
<protein>
    <recommendedName>
        <fullName evidence="2">Nicotinate-nucleotide adenylyltransferase</fullName>
    </recommendedName>
</protein>
<accession>A0A644TGE0</accession>
<dbReference type="Gene3D" id="3.40.50.620">
    <property type="entry name" value="HUPs"/>
    <property type="match status" value="1"/>
</dbReference>
<dbReference type="InterPro" id="IPR014729">
    <property type="entry name" value="Rossmann-like_a/b/a_fold"/>
</dbReference>
<dbReference type="AlphaFoldDB" id="A0A644TGE0"/>
<reference evidence="1" key="1">
    <citation type="submission" date="2019-08" db="EMBL/GenBank/DDBJ databases">
        <authorList>
            <person name="Kucharzyk K."/>
            <person name="Murdoch R.W."/>
            <person name="Higgins S."/>
            <person name="Loffler F."/>
        </authorList>
    </citation>
    <scope>NUCLEOTIDE SEQUENCE</scope>
</reference>
<dbReference type="EMBL" id="VSSQ01000030">
    <property type="protein sequence ID" value="MPL65930.1"/>
    <property type="molecule type" value="Genomic_DNA"/>
</dbReference>
<evidence type="ECO:0008006" key="2">
    <source>
        <dbReference type="Google" id="ProtNLM"/>
    </source>
</evidence>
<organism evidence="1">
    <name type="scientific">bioreactor metagenome</name>
    <dbReference type="NCBI Taxonomy" id="1076179"/>
    <lineage>
        <taxon>unclassified sequences</taxon>
        <taxon>metagenomes</taxon>
        <taxon>ecological metagenomes</taxon>
    </lineage>
</organism>
<gene>
    <name evidence="1" type="ORF">SDC9_11595</name>
</gene>
<proteinExistence type="predicted"/>
<evidence type="ECO:0000313" key="1">
    <source>
        <dbReference type="EMBL" id="MPL65930.1"/>
    </source>
</evidence>
<comment type="caution">
    <text evidence="1">The sequence shown here is derived from an EMBL/GenBank/DDBJ whole genome shotgun (WGS) entry which is preliminary data.</text>
</comment>